<dbReference type="HOGENOM" id="CLU_2712625_0_0_2"/>
<dbReference type="EnsemblBacteria" id="ABK77726">
    <property type="protein sequence ID" value="ABK77726"/>
    <property type="gene ID" value="CENSYa_1097"/>
</dbReference>
<protein>
    <submittedName>
        <fullName evidence="1">Uncharacterized protein</fullName>
    </submittedName>
</protein>
<dbReference type="EMBL" id="DP000238">
    <property type="protein sequence ID" value="ABK77726.1"/>
    <property type="molecule type" value="Genomic_DNA"/>
</dbReference>
<proteinExistence type="predicted"/>
<sequence>MSQGDAACNCGQKGRGCTVGEKLASIQGAGKKTVMSTSTGEVSWGRWRGTTEQVRSVLVEVDPDVIPGVVVE</sequence>
<keyword evidence="2" id="KW-1185">Reference proteome</keyword>
<gene>
    <name evidence="1" type="ordered locus">CENSYa_1097</name>
</gene>
<evidence type="ECO:0000313" key="1">
    <source>
        <dbReference type="EMBL" id="ABK77726.1"/>
    </source>
</evidence>
<dbReference type="AlphaFoldDB" id="A0RWK9"/>
<accession>A0RWK9</accession>
<organism evidence="1 2">
    <name type="scientific">Cenarchaeum symbiosum (strain A)</name>
    <dbReference type="NCBI Taxonomy" id="414004"/>
    <lineage>
        <taxon>Archaea</taxon>
        <taxon>Nitrososphaerota</taxon>
        <taxon>Candidatus Cenarchaeales</taxon>
        <taxon>Candidatus Cenarchaeaceae</taxon>
        <taxon>Candidatus Cenarchaeum</taxon>
    </lineage>
</organism>
<dbReference type="Proteomes" id="UP000000758">
    <property type="component" value="Chromosome"/>
</dbReference>
<evidence type="ECO:0000313" key="2">
    <source>
        <dbReference type="Proteomes" id="UP000000758"/>
    </source>
</evidence>
<name>A0RWK9_CENSY</name>
<reference evidence="1 2" key="1">
    <citation type="journal article" date="2006" name="Proc. Natl. Acad. Sci. U.S.A.">
        <title>Genomic analysis of the uncultivated marine crenarchaeote Cenarchaeum symbiosum.</title>
        <authorList>
            <person name="Hallam S.J."/>
            <person name="Konstantinidis K.T."/>
            <person name="Putnam N."/>
            <person name="Schleper C."/>
            <person name="Watanabe Y."/>
            <person name="Sugahara J."/>
            <person name="Preston C."/>
            <person name="de la Torre J."/>
            <person name="Richardson P.M."/>
            <person name="DeLong E.F."/>
        </authorList>
    </citation>
    <scope>NUCLEOTIDE SEQUENCE [LARGE SCALE GENOMIC DNA]</scope>
    <source>
        <strain evidence="2">A</strain>
    </source>
</reference>
<dbReference type="KEGG" id="csy:CENSYa_1097"/>